<evidence type="ECO:0000256" key="5">
    <source>
        <dbReference type="ARBA" id="ARBA00022499"/>
    </source>
</evidence>
<keyword evidence="14" id="KW-0067">ATP-binding</keyword>
<feature type="transmembrane region" description="Helical" evidence="21">
    <location>
        <begin position="6"/>
        <end position="27"/>
    </location>
</feature>
<keyword evidence="4" id="KW-0963">Cytoplasm</keyword>
<dbReference type="Proteomes" id="UP000694545">
    <property type="component" value="Unplaced"/>
</dbReference>
<keyword evidence="17" id="KW-0694">RNA-binding</keyword>
<evidence type="ECO:0000256" key="15">
    <source>
        <dbReference type="ARBA" id="ARBA00022843"/>
    </source>
</evidence>
<keyword evidence="18" id="KW-0051">Antiviral defense</keyword>
<dbReference type="Pfam" id="PF11648">
    <property type="entry name" value="RIG-I_C-RD"/>
    <property type="match status" value="1"/>
</dbReference>
<keyword evidence="26" id="KW-1185">Reference proteome</keyword>
<feature type="domain" description="Helicase ATP-binding" evidence="22">
    <location>
        <begin position="323"/>
        <end position="516"/>
    </location>
</feature>
<keyword evidence="5" id="KW-1017">Isopeptide bond</keyword>
<evidence type="ECO:0000256" key="13">
    <source>
        <dbReference type="ARBA" id="ARBA00022833"/>
    </source>
</evidence>
<keyword evidence="11" id="KW-0378">Hydrolase</keyword>
<feature type="domain" description="RLR CTR" evidence="24">
    <location>
        <begin position="883"/>
        <end position="1013"/>
    </location>
</feature>
<dbReference type="InterPro" id="IPR021673">
    <property type="entry name" value="RLR_CTR"/>
</dbReference>
<keyword evidence="8" id="KW-0479">Metal-binding</keyword>
<evidence type="ECO:0000256" key="11">
    <source>
        <dbReference type="ARBA" id="ARBA00022801"/>
    </source>
</evidence>
<keyword evidence="15" id="KW-0832">Ubl conjugation</keyword>
<keyword evidence="12" id="KW-0347">Helicase</keyword>
<dbReference type="GO" id="GO:0039530">
    <property type="term" value="P:MDA-5 signaling pathway"/>
    <property type="evidence" value="ECO:0007669"/>
    <property type="project" value="TreeGrafter"/>
</dbReference>
<dbReference type="InterPro" id="IPR011545">
    <property type="entry name" value="DEAD/DEAH_box_helicase_dom"/>
</dbReference>
<evidence type="ECO:0000256" key="8">
    <source>
        <dbReference type="ARBA" id="ARBA00022723"/>
    </source>
</evidence>
<dbReference type="FunFam" id="3.40.50.300:FF:000893">
    <property type="entry name" value="Interferon-induced with helicase C domain 1"/>
    <property type="match status" value="1"/>
</dbReference>
<dbReference type="Pfam" id="PF16739">
    <property type="entry name" value="CARD_2"/>
    <property type="match status" value="2"/>
</dbReference>
<feature type="region of interest" description="Disordered" evidence="20">
    <location>
        <begin position="268"/>
        <end position="302"/>
    </location>
</feature>
<dbReference type="PANTHER" id="PTHR14074:SF14">
    <property type="entry name" value="INTERFERON-INDUCED HELICASE C DOMAIN-CONTAINING PROTEIN 1"/>
    <property type="match status" value="1"/>
</dbReference>
<dbReference type="GO" id="GO:0005524">
    <property type="term" value="F:ATP binding"/>
    <property type="evidence" value="ECO:0007669"/>
    <property type="project" value="UniProtKB-KW"/>
</dbReference>
<keyword evidence="21" id="KW-0812">Transmembrane</keyword>
<keyword evidence="16" id="KW-0391">Immunity</keyword>
<dbReference type="Gene3D" id="2.170.150.30">
    <property type="entry name" value="RIG-I-like receptor, C-terminal regulatory domain"/>
    <property type="match status" value="1"/>
</dbReference>
<dbReference type="GO" id="GO:0005737">
    <property type="term" value="C:cytoplasm"/>
    <property type="evidence" value="ECO:0007669"/>
    <property type="project" value="UniProtKB-SubCell"/>
</dbReference>
<evidence type="ECO:0000256" key="9">
    <source>
        <dbReference type="ARBA" id="ARBA00022737"/>
    </source>
</evidence>
<dbReference type="SMART" id="SM00490">
    <property type="entry name" value="HELICc"/>
    <property type="match status" value="1"/>
</dbReference>
<dbReference type="Ensembl" id="ENSVKKT00000015981.1">
    <property type="protein sequence ID" value="ENSVKKP00000015609.1"/>
    <property type="gene ID" value="ENSVKKG00000010367.1"/>
</dbReference>
<keyword evidence="10" id="KW-0547">Nucleotide-binding</keyword>
<evidence type="ECO:0000256" key="1">
    <source>
        <dbReference type="ARBA" id="ARBA00004496"/>
    </source>
</evidence>
<feature type="compositionally biased region" description="Low complexity" evidence="20">
    <location>
        <begin position="288"/>
        <end position="300"/>
    </location>
</feature>
<evidence type="ECO:0000256" key="12">
    <source>
        <dbReference type="ARBA" id="ARBA00022806"/>
    </source>
</evidence>
<evidence type="ECO:0000256" key="6">
    <source>
        <dbReference type="ARBA" id="ARBA00022553"/>
    </source>
</evidence>
<keyword evidence="6" id="KW-0597">Phosphoprotein</keyword>
<dbReference type="GO" id="GO:0003725">
    <property type="term" value="F:double-stranded RNA binding"/>
    <property type="evidence" value="ECO:0007669"/>
    <property type="project" value="TreeGrafter"/>
</dbReference>
<evidence type="ECO:0000256" key="3">
    <source>
        <dbReference type="ARBA" id="ARBA00012552"/>
    </source>
</evidence>
<dbReference type="InterPro" id="IPR027417">
    <property type="entry name" value="P-loop_NTPase"/>
</dbReference>
<dbReference type="Pfam" id="PF00270">
    <property type="entry name" value="DEAD"/>
    <property type="match status" value="1"/>
</dbReference>
<evidence type="ECO:0000256" key="14">
    <source>
        <dbReference type="ARBA" id="ARBA00022840"/>
    </source>
</evidence>
<evidence type="ECO:0000313" key="26">
    <source>
        <dbReference type="Proteomes" id="UP000694545"/>
    </source>
</evidence>
<dbReference type="InterPro" id="IPR031964">
    <property type="entry name" value="CARD_dom"/>
</dbReference>
<dbReference type="Gene3D" id="3.40.50.300">
    <property type="entry name" value="P-loop containing nucleotide triphosphate hydrolases"/>
    <property type="match status" value="2"/>
</dbReference>
<dbReference type="GO" id="GO:0016787">
    <property type="term" value="F:hydrolase activity"/>
    <property type="evidence" value="ECO:0007669"/>
    <property type="project" value="UniProtKB-KW"/>
</dbReference>
<comment type="catalytic activity">
    <reaction evidence="19">
        <text>ATP + H2O = ADP + phosphate + H(+)</text>
        <dbReference type="Rhea" id="RHEA:13065"/>
        <dbReference type="ChEBI" id="CHEBI:15377"/>
        <dbReference type="ChEBI" id="CHEBI:15378"/>
        <dbReference type="ChEBI" id="CHEBI:30616"/>
        <dbReference type="ChEBI" id="CHEBI:43474"/>
        <dbReference type="ChEBI" id="CHEBI:456216"/>
        <dbReference type="EC" id="3.6.4.13"/>
    </reaction>
    <physiologicalReaction direction="left-to-right" evidence="19">
        <dbReference type="Rhea" id="RHEA:13066"/>
    </physiologicalReaction>
</comment>
<organism evidence="25 26">
    <name type="scientific">Varanus komodoensis</name>
    <name type="common">Komodo dragon</name>
    <dbReference type="NCBI Taxonomy" id="61221"/>
    <lineage>
        <taxon>Eukaryota</taxon>
        <taxon>Metazoa</taxon>
        <taxon>Chordata</taxon>
        <taxon>Craniata</taxon>
        <taxon>Vertebrata</taxon>
        <taxon>Euteleostomi</taxon>
        <taxon>Lepidosauria</taxon>
        <taxon>Squamata</taxon>
        <taxon>Bifurcata</taxon>
        <taxon>Unidentata</taxon>
        <taxon>Episquamata</taxon>
        <taxon>Toxicofera</taxon>
        <taxon>Anguimorpha</taxon>
        <taxon>Paleoanguimorpha</taxon>
        <taxon>Varanoidea</taxon>
        <taxon>Varanidae</taxon>
        <taxon>Varanus</taxon>
    </lineage>
</organism>
<protein>
    <recommendedName>
        <fullName evidence="3">RNA helicase</fullName>
        <ecNumber evidence="3">3.6.4.13</ecNumber>
    </recommendedName>
</protein>
<evidence type="ECO:0000256" key="19">
    <source>
        <dbReference type="ARBA" id="ARBA00049390"/>
    </source>
</evidence>
<evidence type="ECO:0000259" key="22">
    <source>
        <dbReference type="PROSITE" id="PS51192"/>
    </source>
</evidence>
<keyword evidence="7" id="KW-0399">Innate immunity</keyword>
<dbReference type="InterPro" id="IPR014001">
    <property type="entry name" value="Helicase_ATP-bd"/>
</dbReference>
<evidence type="ECO:0000256" key="17">
    <source>
        <dbReference type="ARBA" id="ARBA00022884"/>
    </source>
</evidence>
<dbReference type="SMART" id="SM00487">
    <property type="entry name" value="DEXDc"/>
    <property type="match status" value="1"/>
</dbReference>
<feature type="domain" description="Helicase C-terminal" evidence="23">
    <location>
        <begin position="698"/>
        <end position="860"/>
    </location>
</feature>
<dbReference type="GO" id="GO:0008270">
    <property type="term" value="F:zinc ion binding"/>
    <property type="evidence" value="ECO:0007669"/>
    <property type="project" value="TreeGrafter"/>
</dbReference>
<keyword evidence="13" id="KW-0862">Zinc</keyword>
<comment type="subcellular location">
    <subcellularLocation>
        <location evidence="1">Cytoplasm</location>
    </subcellularLocation>
</comment>
<keyword evidence="9" id="KW-0677">Repeat</keyword>
<evidence type="ECO:0000256" key="16">
    <source>
        <dbReference type="ARBA" id="ARBA00022859"/>
    </source>
</evidence>
<dbReference type="PROSITE" id="PS51789">
    <property type="entry name" value="RLR_CTR"/>
    <property type="match status" value="1"/>
</dbReference>
<dbReference type="SUPFAM" id="SSF52540">
    <property type="entry name" value="P-loop containing nucleoside triphosphate hydrolases"/>
    <property type="match status" value="1"/>
</dbReference>
<dbReference type="PROSITE" id="PS51192">
    <property type="entry name" value="HELICASE_ATP_BIND_1"/>
    <property type="match status" value="1"/>
</dbReference>
<keyword evidence="21" id="KW-1133">Transmembrane helix</keyword>
<dbReference type="CDD" id="cd18802">
    <property type="entry name" value="SF2_C_dicer"/>
    <property type="match status" value="1"/>
</dbReference>
<evidence type="ECO:0000259" key="23">
    <source>
        <dbReference type="PROSITE" id="PS51194"/>
    </source>
</evidence>
<reference evidence="25" key="1">
    <citation type="submission" date="2025-08" db="UniProtKB">
        <authorList>
            <consortium name="Ensembl"/>
        </authorList>
    </citation>
    <scope>IDENTIFICATION</scope>
</reference>
<dbReference type="CDD" id="cd12090">
    <property type="entry name" value="MDA5_ID"/>
    <property type="match status" value="1"/>
</dbReference>
<dbReference type="AlphaFoldDB" id="A0A8D2L248"/>
<dbReference type="GO" id="GO:0003727">
    <property type="term" value="F:single-stranded RNA binding"/>
    <property type="evidence" value="ECO:0007669"/>
    <property type="project" value="TreeGrafter"/>
</dbReference>
<reference evidence="25" key="2">
    <citation type="submission" date="2025-09" db="UniProtKB">
        <authorList>
            <consortium name="Ensembl"/>
        </authorList>
    </citation>
    <scope>IDENTIFICATION</scope>
</reference>
<evidence type="ECO:0000256" key="20">
    <source>
        <dbReference type="SAM" id="MobiDB-lite"/>
    </source>
</evidence>
<name>A0A8D2L248_VARKO</name>
<dbReference type="Gene3D" id="1.10.533.10">
    <property type="entry name" value="Death Domain, Fas"/>
    <property type="match status" value="2"/>
</dbReference>
<dbReference type="InterPro" id="IPR001650">
    <property type="entry name" value="Helicase_C-like"/>
</dbReference>
<accession>A0A8D2L248</accession>
<evidence type="ECO:0000256" key="18">
    <source>
        <dbReference type="ARBA" id="ARBA00023118"/>
    </source>
</evidence>
<dbReference type="InterPro" id="IPR051363">
    <property type="entry name" value="RLR_Helicase"/>
</dbReference>
<evidence type="ECO:0000256" key="21">
    <source>
        <dbReference type="SAM" id="Phobius"/>
    </source>
</evidence>
<proteinExistence type="inferred from homology"/>
<dbReference type="GO" id="GO:0003724">
    <property type="term" value="F:RNA helicase activity"/>
    <property type="evidence" value="ECO:0007669"/>
    <property type="project" value="UniProtKB-EC"/>
</dbReference>
<dbReference type="PANTHER" id="PTHR14074">
    <property type="entry name" value="HELICASE WITH DEATH DOMAIN-RELATED"/>
    <property type="match status" value="1"/>
</dbReference>
<evidence type="ECO:0000256" key="7">
    <source>
        <dbReference type="ARBA" id="ARBA00022588"/>
    </source>
</evidence>
<sequence>GQGGLFYSNVYILIVIVLIYCVFYYGVSRPEATARGGVPVGNRMEEAAAAAASPSHDESILYLISCFRSRIKNSIQVNRVMDFMPSLSHEHKDRLRAAQRNQGDVEAAELLLQLLENGAARSPGMCQEFCQALAQGGFLAADYVDPSLRGLPSPAAEAVNDLGRYLVDVFFGHLVQALRALQVAMKCLQMNLLDDQDLQQIKAVEDTRENGEAVRELLYRVMQKKHWFSPFLQALEEAGHPHVAAELRGHKNGNTTISGDEALASATQEDLKQDAKLQPNVADEENASGESFGEASASSGDLSTYIASPEPQLCLRDYQMEVAKPALEGKNIILCLPTGSGKTRVAVYVAKDHLDKKRNAKEDGKVIVLVNKVPLVEQHFQKEFYPHLKHSYHVTRLSGASQLKISFPEVVRSSDVIICTAKILENALENADKDEEEGVQLSVFSLIVIDECHHTHKEAVYNNIMRRYLKVKRKNEKRMKEGKPLIPQPQVLGLTASPGVGNAKNASKAEEHILKICANLDAAGIMTVNEHDFQLNNQVKDPSRKFETAEEKGQDPFKEKLINIITEIQAYCKFNPNADFGSQPYEQWAVQEEKKAAKEGNRKARVCAEHLKKYNDALLINDTIRMADAYNHLNNFYKEEKSKKVAVNEDSEDIPMAPKPDETDTFLIDLFYANKKELQKLATNVQYENNNLAKLRSTLMDEFTKTPETRGIIFTKTRQSAFALCQWIKEIAKFEEIGVKAHYLIGAGHSSEFKPMTQNEQREVIEKFRTGKINLLIATTVAEEGLDIPECNIVIRYGLITNETAMIQARGRARAEESTYVLVASSGSKAIERENVNIYREKMMHKAIKRVQNMSQEDYLHKIKSFQLQSIMELKMKAKKQQCKTYKENPSLVTFLCKNCMKQTCSGEDIQVIDDMHHINVKKEFENLYIVRENKTLQAKEADYQANGEIICKDCRQTWGNMMVHRGLDLPCLKIKNFVVVFKNSKSTSNKIFSRWGELPIKFPVFSYVDRYASSDED</sequence>
<comment type="similarity">
    <text evidence="2">Belongs to the helicase family. RLR subfamily.</text>
</comment>
<evidence type="ECO:0000259" key="24">
    <source>
        <dbReference type="PROSITE" id="PS51789"/>
    </source>
</evidence>
<evidence type="ECO:0000256" key="4">
    <source>
        <dbReference type="ARBA" id="ARBA00022490"/>
    </source>
</evidence>
<dbReference type="Pfam" id="PF18119">
    <property type="entry name" value="RIG-I_C"/>
    <property type="match status" value="1"/>
</dbReference>
<evidence type="ECO:0000313" key="25">
    <source>
        <dbReference type="Ensembl" id="ENSVKKP00000015609.1"/>
    </source>
</evidence>
<evidence type="ECO:0000256" key="2">
    <source>
        <dbReference type="ARBA" id="ARBA00006866"/>
    </source>
</evidence>
<dbReference type="InterPro" id="IPR038557">
    <property type="entry name" value="RLR_C_sf"/>
</dbReference>
<dbReference type="InterPro" id="IPR011029">
    <property type="entry name" value="DEATH-like_dom_sf"/>
</dbReference>
<dbReference type="Pfam" id="PF00271">
    <property type="entry name" value="Helicase_C"/>
    <property type="match status" value="1"/>
</dbReference>
<dbReference type="OMA" id="TFCQMNP"/>
<keyword evidence="21" id="KW-0472">Membrane</keyword>
<dbReference type="EC" id="3.6.4.13" evidence="3"/>
<dbReference type="GO" id="GO:0140374">
    <property type="term" value="P:antiviral innate immune response"/>
    <property type="evidence" value="ECO:0007669"/>
    <property type="project" value="TreeGrafter"/>
</dbReference>
<dbReference type="Gene3D" id="1.20.1320.30">
    <property type="match status" value="1"/>
</dbReference>
<evidence type="ECO:0000256" key="10">
    <source>
        <dbReference type="ARBA" id="ARBA00022741"/>
    </source>
</evidence>
<dbReference type="InterPro" id="IPR041204">
    <property type="entry name" value="RIG-I-like_C"/>
</dbReference>
<dbReference type="PROSITE" id="PS51194">
    <property type="entry name" value="HELICASE_CTER"/>
    <property type="match status" value="1"/>
</dbReference>